<accession>A0A0S7EKW0</accession>
<sequence>SNRRQNQMTCREKSTEGPKPTACFSVASKIAQQQLNLAYGLHCVLHEEISSTLNCEDRIVKVQQKQKEKIQFVPEFVEIVRQGPENAAVSCRGREPVGRNCSAAAFQRQ</sequence>
<reference evidence="1" key="1">
    <citation type="submission" date="2014-12" db="EMBL/GenBank/DDBJ databases">
        <title>Parallel Evolution in Life History Adaptation Evident in the Tissue-Specific Poeciliopsis prolifica transcriptome.</title>
        <authorList>
            <person name="Jue N.K."/>
            <person name="Foley R.J."/>
            <person name="Obergfell C."/>
            <person name="Reznick D.N."/>
            <person name="O'Neill R.J."/>
            <person name="O'Neill M.J."/>
        </authorList>
    </citation>
    <scope>NUCLEOTIDE SEQUENCE</scope>
</reference>
<feature type="non-terminal residue" evidence="1">
    <location>
        <position position="1"/>
    </location>
</feature>
<dbReference type="AlphaFoldDB" id="A0A0S7EKW0"/>
<proteinExistence type="predicted"/>
<evidence type="ECO:0000313" key="1">
    <source>
        <dbReference type="EMBL" id="JAO05894.1"/>
    </source>
</evidence>
<protein>
    <submittedName>
        <fullName evidence="1">PPUP8326</fullName>
    </submittedName>
</protein>
<dbReference type="EMBL" id="GBYX01475783">
    <property type="protein sequence ID" value="JAO05894.1"/>
    <property type="molecule type" value="Transcribed_RNA"/>
</dbReference>
<gene>
    <name evidence="1" type="primary">PPUP8326</name>
</gene>
<name>A0A0S7EKW0_9TELE</name>
<organism evidence="1">
    <name type="scientific">Poeciliopsis prolifica</name>
    <name type="common">blackstripe livebearer</name>
    <dbReference type="NCBI Taxonomy" id="188132"/>
    <lineage>
        <taxon>Eukaryota</taxon>
        <taxon>Metazoa</taxon>
        <taxon>Chordata</taxon>
        <taxon>Craniata</taxon>
        <taxon>Vertebrata</taxon>
        <taxon>Euteleostomi</taxon>
        <taxon>Actinopterygii</taxon>
        <taxon>Neopterygii</taxon>
        <taxon>Teleostei</taxon>
        <taxon>Neoteleostei</taxon>
        <taxon>Acanthomorphata</taxon>
        <taxon>Ovalentaria</taxon>
        <taxon>Atherinomorphae</taxon>
        <taxon>Cyprinodontiformes</taxon>
        <taxon>Poeciliidae</taxon>
        <taxon>Poeciliinae</taxon>
        <taxon>Poeciliopsis</taxon>
    </lineage>
</organism>